<dbReference type="Gene3D" id="3.30.70.270">
    <property type="match status" value="1"/>
</dbReference>
<dbReference type="PANTHER" id="PTHR37984:SF5">
    <property type="entry name" value="PROTEIN NYNRIN-LIKE"/>
    <property type="match status" value="1"/>
</dbReference>
<proteinExistence type="predicted"/>
<accession>A0AAV7UJM9</accession>
<dbReference type="InterPro" id="IPR043502">
    <property type="entry name" value="DNA/RNA_pol_sf"/>
</dbReference>
<evidence type="ECO:0000313" key="1">
    <source>
        <dbReference type="EMBL" id="KAJ1187868.1"/>
    </source>
</evidence>
<protein>
    <submittedName>
        <fullName evidence="1">Uncharacterized protein</fullName>
    </submittedName>
</protein>
<dbReference type="InterPro" id="IPR043128">
    <property type="entry name" value="Rev_trsase/Diguanyl_cyclase"/>
</dbReference>
<organism evidence="1 2">
    <name type="scientific">Pleurodeles waltl</name>
    <name type="common">Iberian ribbed newt</name>
    <dbReference type="NCBI Taxonomy" id="8319"/>
    <lineage>
        <taxon>Eukaryota</taxon>
        <taxon>Metazoa</taxon>
        <taxon>Chordata</taxon>
        <taxon>Craniata</taxon>
        <taxon>Vertebrata</taxon>
        <taxon>Euteleostomi</taxon>
        <taxon>Amphibia</taxon>
        <taxon>Batrachia</taxon>
        <taxon>Caudata</taxon>
        <taxon>Salamandroidea</taxon>
        <taxon>Salamandridae</taxon>
        <taxon>Pleurodelinae</taxon>
        <taxon>Pleurodeles</taxon>
    </lineage>
</organism>
<name>A0AAV7UJM9_PLEWA</name>
<dbReference type="PANTHER" id="PTHR37984">
    <property type="entry name" value="PROTEIN CBG26694"/>
    <property type="match status" value="1"/>
</dbReference>
<evidence type="ECO:0000313" key="2">
    <source>
        <dbReference type="Proteomes" id="UP001066276"/>
    </source>
</evidence>
<dbReference type="InterPro" id="IPR050951">
    <property type="entry name" value="Retrovirus_Pol_polyprotein"/>
</dbReference>
<gene>
    <name evidence="1" type="ORF">NDU88_004636</name>
</gene>
<dbReference type="EMBL" id="JANPWB010000005">
    <property type="protein sequence ID" value="KAJ1187868.1"/>
    <property type="molecule type" value="Genomic_DNA"/>
</dbReference>
<dbReference type="AlphaFoldDB" id="A0AAV7UJM9"/>
<sequence>MRSGSKALRSRYKDASKQHGNNELRYFMGLVEYYAKIVKEFAEKSKPLREVLRNGKSFVWLCEQERVFEKINKYIASAKILTTFDVKKRTSITVAQVL</sequence>
<dbReference type="SUPFAM" id="SSF56672">
    <property type="entry name" value="DNA/RNA polymerases"/>
    <property type="match status" value="1"/>
</dbReference>
<dbReference type="Proteomes" id="UP001066276">
    <property type="component" value="Chromosome 3_1"/>
</dbReference>
<keyword evidence="2" id="KW-1185">Reference proteome</keyword>
<reference evidence="1" key="1">
    <citation type="journal article" date="2022" name="bioRxiv">
        <title>Sequencing and chromosome-scale assembly of the giantPleurodeles waltlgenome.</title>
        <authorList>
            <person name="Brown T."/>
            <person name="Elewa A."/>
            <person name="Iarovenko S."/>
            <person name="Subramanian E."/>
            <person name="Araus A.J."/>
            <person name="Petzold A."/>
            <person name="Susuki M."/>
            <person name="Suzuki K.-i.T."/>
            <person name="Hayashi T."/>
            <person name="Toyoda A."/>
            <person name="Oliveira C."/>
            <person name="Osipova E."/>
            <person name="Leigh N.D."/>
            <person name="Simon A."/>
            <person name="Yun M.H."/>
        </authorList>
    </citation>
    <scope>NUCLEOTIDE SEQUENCE</scope>
    <source>
        <strain evidence="1">20211129_DDA</strain>
        <tissue evidence="1">Liver</tissue>
    </source>
</reference>
<comment type="caution">
    <text evidence="1">The sequence shown here is derived from an EMBL/GenBank/DDBJ whole genome shotgun (WGS) entry which is preliminary data.</text>
</comment>